<evidence type="ECO:0000313" key="9">
    <source>
        <dbReference type="EMBL" id="OUM74179.1"/>
    </source>
</evidence>
<dbReference type="PROSITE" id="PS50893">
    <property type="entry name" value="ABC_TRANSPORTER_2"/>
    <property type="match status" value="1"/>
</dbReference>
<protein>
    <submittedName>
        <fullName evidence="9">ABC transporter ATP-binding protein</fullName>
    </submittedName>
</protein>
<dbReference type="SMART" id="SM00382">
    <property type="entry name" value="AAA"/>
    <property type="match status" value="1"/>
</dbReference>
<dbReference type="GO" id="GO:0005524">
    <property type="term" value="F:ATP binding"/>
    <property type="evidence" value="ECO:0007669"/>
    <property type="project" value="UniProtKB-KW"/>
</dbReference>
<dbReference type="InterPro" id="IPR003439">
    <property type="entry name" value="ABC_transporter-like_ATP-bd"/>
</dbReference>
<dbReference type="Gene3D" id="3.40.50.300">
    <property type="entry name" value="P-loop containing nucleotide triphosphate hydrolases"/>
    <property type="match status" value="1"/>
</dbReference>
<dbReference type="PANTHER" id="PTHR43423:SF12">
    <property type="entry name" value="IRON EXPORT ATP-BINDING PROTEIN FETA-RELATED"/>
    <property type="match status" value="1"/>
</dbReference>
<keyword evidence="1" id="KW-0813">Transport</keyword>
<keyword evidence="4" id="KW-0547">Nucleotide-binding</keyword>
<dbReference type="InterPro" id="IPR027417">
    <property type="entry name" value="P-loop_NTPase"/>
</dbReference>
<keyword evidence="5 9" id="KW-0067">ATP-binding</keyword>
<sequence length="224" mass="24409">MIEACALSRQGQNGVTALLHPVNFTLNGGDRVAITGSSGSGKSVFLRTLALLDAPGSGEVLWHDQPVVAAQIPSYRSRVCYIAQRPSLMDGSVEDNLRFPYSLNVFKQQKFDAKKVKDLLRQAGKPESFLLKAADDLSGGEAQVVALIRTLQLDPEVILLDEPTAALDPQSSRDVEVLVNTWFTNVPAQTRAYIWVSHDLDQAQRMSNIRLEMHAGVLSAVGNP</sequence>
<dbReference type="Proteomes" id="UP000195440">
    <property type="component" value="Unassembled WGS sequence"/>
</dbReference>
<evidence type="ECO:0000256" key="1">
    <source>
        <dbReference type="ARBA" id="ARBA00022448"/>
    </source>
</evidence>
<dbReference type="PROSITE" id="PS00211">
    <property type="entry name" value="ABC_TRANSPORTER_1"/>
    <property type="match status" value="1"/>
</dbReference>
<evidence type="ECO:0000256" key="4">
    <source>
        <dbReference type="ARBA" id="ARBA00022741"/>
    </source>
</evidence>
<evidence type="ECO:0000256" key="7">
    <source>
        <dbReference type="ARBA" id="ARBA00023136"/>
    </source>
</evidence>
<dbReference type="OrthoDB" id="4408248at2"/>
<dbReference type="Pfam" id="PF00005">
    <property type="entry name" value="ABC_tran"/>
    <property type="match status" value="1"/>
</dbReference>
<gene>
    <name evidence="9" type="ORF">AUC60_09405</name>
</gene>
<keyword evidence="10" id="KW-1185">Reference proteome</keyword>
<keyword evidence="2" id="KW-1003">Cell membrane</keyword>
<keyword evidence="6" id="KW-1278">Translocase</keyword>
<evidence type="ECO:0000256" key="3">
    <source>
        <dbReference type="ARBA" id="ARBA00022519"/>
    </source>
</evidence>
<evidence type="ECO:0000259" key="8">
    <source>
        <dbReference type="PROSITE" id="PS50893"/>
    </source>
</evidence>
<proteinExistence type="predicted"/>
<keyword evidence="3" id="KW-0997">Cell inner membrane</keyword>
<dbReference type="InterPro" id="IPR003593">
    <property type="entry name" value="AAA+_ATPase"/>
</dbReference>
<dbReference type="InterPro" id="IPR017871">
    <property type="entry name" value="ABC_transporter-like_CS"/>
</dbReference>
<evidence type="ECO:0000256" key="6">
    <source>
        <dbReference type="ARBA" id="ARBA00022967"/>
    </source>
</evidence>
<comment type="caution">
    <text evidence="9">The sequence shown here is derived from an EMBL/GenBank/DDBJ whole genome shotgun (WGS) entry which is preliminary data.</text>
</comment>
<dbReference type="GO" id="GO:0016887">
    <property type="term" value="F:ATP hydrolysis activity"/>
    <property type="evidence" value="ECO:0007669"/>
    <property type="project" value="InterPro"/>
</dbReference>
<evidence type="ECO:0000256" key="5">
    <source>
        <dbReference type="ARBA" id="ARBA00022840"/>
    </source>
</evidence>
<evidence type="ECO:0000256" key="2">
    <source>
        <dbReference type="ARBA" id="ARBA00022475"/>
    </source>
</evidence>
<name>A0A1Y3P2Z8_9PSED</name>
<dbReference type="SUPFAM" id="SSF52540">
    <property type="entry name" value="P-loop containing nucleoside triphosphate hydrolases"/>
    <property type="match status" value="1"/>
</dbReference>
<keyword evidence="7" id="KW-0472">Membrane</keyword>
<dbReference type="PANTHER" id="PTHR43423">
    <property type="entry name" value="ABC TRANSPORTER I FAMILY MEMBER 17"/>
    <property type="match status" value="1"/>
</dbReference>
<reference evidence="9 10" key="1">
    <citation type="journal article" date="2017" name="Syst. Appl. Microbiol.">
        <title>Pseudomonas caspiana sp. nov., a citrus pathogen in the Pseudomonas syringae phylogenetic group.</title>
        <authorList>
            <person name="Busquets A."/>
            <person name="Gomila M."/>
            <person name="Beiki F."/>
            <person name="Mulet M."/>
            <person name="Rahimian H."/>
            <person name="Garcia-Valdes E."/>
            <person name="Lalucat J."/>
        </authorList>
    </citation>
    <scope>NUCLEOTIDE SEQUENCE [LARGE SCALE GENOMIC DNA]</scope>
    <source>
        <strain evidence="9 10">FBF102</strain>
    </source>
</reference>
<accession>A0A1Y3P2Z8</accession>
<dbReference type="AlphaFoldDB" id="A0A1Y3P2Z8"/>
<organism evidence="9 10">
    <name type="scientific">Pseudomonas caspiana</name>
    <dbReference type="NCBI Taxonomy" id="1451454"/>
    <lineage>
        <taxon>Bacteria</taxon>
        <taxon>Pseudomonadati</taxon>
        <taxon>Pseudomonadota</taxon>
        <taxon>Gammaproteobacteria</taxon>
        <taxon>Pseudomonadales</taxon>
        <taxon>Pseudomonadaceae</taxon>
        <taxon>Pseudomonas</taxon>
    </lineage>
</organism>
<dbReference type="EMBL" id="LOHF01000006">
    <property type="protein sequence ID" value="OUM74179.1"/>
    <property type="molecule type" value="Genomic_DNA"/>
</dbReference>
<evidence type="ECO:0000313" key="10">
    <source>
        <dbReference type="Proteomes" id="UP000195440"/>
    </source>
</evidence>
<feature type="domain" description="ABC transporter" evidence="8">
    <location>
        <begin position="2"/>
        <end position="224"/>
    </location>
</feature>